<evidence type="ECO:0000313" key="2">
    <source>
        <dbReference type="Proteomes" id="UP000814128"/>
    </source>
</evidence>
<organism evidence="1 2">
    <name type="scientific">Vararia minispora EC-137</name>
    <dbReference type="NCBI Taxonomy" id="1314806"/>
    <lineage>
        <taxon>Eukaryota</taxon>
        <taxon>Fungi</taxon>
        <taxon>Dikarya</taxon>
        <taxon>Basidiomycota</taxon>
        <taxon>Agaricomycotina</taxon>
        <taxon>Agaricomycetes</taxon>
        <taxon>Russulales</taxon>
        <taxon>Lachnocladiaceae</taxon>
        <taxon>Vararia</taxon>
    </lineage>
</organism>
<reference evidence="1" key="1">
    <citation type="submission" date="2021-02" db="EMBL/GenBank/DDBJ databases">
        <authorList>
            <consortium name="DOE Joint Genome Institute"/>
            <person name="Ahrendt S."/>
            <person name="Looney B.P."/>
            <person name="Miyauchi S."/>
            <person name="Morin E."/>
            <person name="Drula E."/>
            <person name="Courty P.E."/>
            <person name="Chicoki N."/>
            <person name="Fauchery L."/>
            <person name="Kohler A."/>
            <person name="Kuo A."/>
            <person name="Labutti K."/>
            <person name="Pangilinan J."/>
            <person name="Lipzen A."/>
            <person name="Riley R."/>
            <person name="Andreopoulos W."/>
            <person name="He G."/>
            <person name="Johnson J."/>
            <person name="Barry K.W."/>
            <person name="Grigoriev I.V."/>
            <person name="Nagy L."/>
            <person name="Hibbett D."/>
            <person name="Henrissat B."/>
            <person name="Matheny P.B."/>
            <person name="Labbe J."/>
            <person name="Martin F."/>
        </authorList>
    </citation>
    <scope>NUCLEOTIDE SEQUENCE</scope>
    <source>
        <strain evidence="1">EC-137</strain>
    </source>
</reference>
<evidence type="ECO:0000313" key="1">
    <source>
        <dbReference type="EMBL" id="KAI0037172.1"/>
    </source>
</evidence>
<keyword evidence="2" id="KW-1185">Reference proteome</keyword>
<accession>A0ACB8QZU1</accession>
<dbReference type="EMBL" id="MU273465">
    <property type="protein sequence ID" value="KAI0037172.1"/>
    <property type="molecule type" value="Genomic_DNA"/>
</dbReference>
<comment type="caution">
    <text evidence="1">The sequence shown here is derived from an EMBL/GenBank/DDBJ whole genome shotgun (WGS) entry which is preliminary data.</text>
</comment>
<sequence length="165" mass="17440">QKCSYPANAIPSCQPGSPCSFRCPPPYVLQDGQCACSVPGYTECNDVCGRFPHVRIATYAQAAQTCEAYESVCGVHDGAKRGFECLDVTRNLESCGGCMIPHPFSDGEQIANGTDCSAIPSVLSVTCEGGRCAVRDCHAGFRVTADGASCEHVDGVRKHTLSLLD</sequence>
<proteinExistence type="predicted"/>
<dbReference type="Proteomes" id="UP000814128">
    <property type="component" value="Unassembled WGS sequence"/>
</dbReference>
<reference evidence="1" key="2">
    <citation type="journal article" date="2022" name="New Phytol.">
        <title>Evolutionary transition to the ectomycorrhizal habit in the genomes of a hyperdiverse lineage of mushroom-forming fungi.</title>
        <authorList>
            <person name="Looney B."/>
            <person name="Miyauchi S."/>
            <person name="Morin E."/>
            <person name="Drula E."/>
            <person name="Courty P.E."/>
            <person name="Kohler A."/>
            <person name="Kuo A."/>
            <person name="LaButti K."/>
            <person name="Pangilinan J."/>
            <person name="Lipzen A."/>
            <person name="Riley R."/>
            <person name="Andreopoulos W."/>
            <person name="He G."/>
            <person name="Johnson J."/>
            <person name="Nolan M."/>
            <person name="Tritt A."/>
            <person name="Barry K.W."/>
            <person name="Grigoriev I.V."/>
            <person name="Nagy L.G."/>
            <person name="Hibbett D."/>
            <person name="Henrissat B."/>
            <person name="Matheny P.B."/>
            <person name="Labbe J."/>
            <person name="Martin F.M."/>
        </authorList>
    </citation>
    <scope>NUCLEOTIDE SEQUENCE</scope>
    <source>
        <strain evidence="1">EC-137</strain>
    </source>
</reference>
<protein>
    <submittedName>
        <fullName evidence="1">Uncharacterized protein</fullName>
    </submittedName>
</protein>
<name>A0ACB8QZU1_9AGAM</name>
<gene>
    <name evidence="1" type="ORF">K488DRAFT_39635</name>
</gene>
<feature type="non-terminal residue" evidence="1">
    <location>
        <position position="1"/>
    </location>
</feature>